<dbReference type="SMART" id="SM00266">
    <property type="entry name" value="CAD"/>
    <property type="match status" value="1"/>
</dbReference>
<evidence type="ECO:0000256" key="2">
    <source>
        <dbReference type="PROSITE-ProRule" id="PRU00447"/>
    </source>
</evidence>
<dbReference type="GO" id="GO:0005634">
    <property type="term" value="C:nucleus"/>
    <property type="evidence" value="ECO:0007669"/>
    <property type="project" value="InterPro"/>
</dbReference>
<sequence>MASSFDFVGIKALQIQIRNTIEPCNTKQSACLKLISAFIGCQMGDMKREKPRPDQRSFRSGCSPARLAEISQNERYERLQDLGLIRIVPGKIGIRDRYDSCVRVQGSVPRGAPGKYRLAINKRRDAIRIPEEKQSDGKNANTAWKQHCEPTTSNSEKEVCPALRIAKNDMVIERASEYKVPLRRHSQMCTRQSARVIGNGRKLGAKSFGSAGEYSIERDEEGRLMIRLVIGIVGAKRIGRKSGGCPSAASSLGELKGYKVTDVNRIRKVGVACRSLQELKRKACAKLNVTNDLAEINVYLLDGSLIDEEEYFSTLKPQTTLILQKPGEKVLSDADLLYNTLRRVNIDILIAGEKASEFLTENLKAKVAVLNNVLNKDDSKTMYSSRDEHPEWFRGLETNCTTKEAYLHRRCQDRIRGYLYKTIEQIKSSDAFTKDPRARKQLLYAIAFFKMQLKEDHYFGFYFDRSRAKTVATKEKETCVALCDHTGEFRCWGQWNEEKCSYGDRHKINPYRSKEELILFSTWNFDHKIERSRTLIPLLLKLASQGNTKETDLIDIYDNLFTMKNLRLIHIVCHDKSQVPLGESNHVDTISTTDVLFCATKRQDNGSISNSLSSLNEA</sequence>
<evidence type="ECO:0000313" key="4">
    <source>
        <dbReference type="EMBL" id="OAD53042.1"/>
    </source>
</evidence>
<evidence type="ECO:0000313" key="5">
    <source>
        <dbReference type="Proteomes" id="UP000250275"/>
    </source>
</evidence>
<reference evidence="4 5" key="1">
    <citation type="submission" date="2015-07" db="EMBL/GenBank/DDBJ databases">
        <title>The genome of Eufriesea mexicana.</title>
        <authorList>
            <person name="Pan H."/>
            <person name="Kapheim K."/>
        </authorList>
    </citation>
    <scope>NUCLEOTIDE SEQUENCE [LARGE SCALE GENOMIC DNA]</scope>
    <source>
        <strain evidence="4">0111107269</strain>
        <tissue evidence="4">Whole body</tissue>
    </source>
</reference>
<dbReference type="GO" id="GO:0016787">
    <property type="term" value="F:hydrolase activity"/>
    <property type="evidence" value="ECO:0007669"/>
    <property type="project" value="InterPro"/>
</dbReference>
<gene>
    <name evidence="4" type="ORF">WN48_10844</name>
</gene>
<name>A0A310SHW6_9HYME</name>
<dbReference type="GO" id="GO:0005737">
    <property type="term" value="C:cytoplasm"/>
    <property type="evidence" value="ECO:0007669"/>
    <property type="project" value="InterPro"/>
</dbReference>
<feature type="domain" description="CIDE-N" evidence="3">
    <location>
        <begin position="254"/>
        <end position="332"/>
    </location>
</feature>
<keyword evidence="1 2" id="KW-0053">Apoptosis</keyword>
<dbReference type="GO" id="GO:0004520">
    <property type="term" value="F:DNA endonuclease activity"/>
    <property type="evidence" value="ECO:0007669"/>
    <property type="project" value="InterPro"/>
</dbReference>
<keyword evidence="5" id="KW-1185">Reference proteome</keyword>
<dbReference type="EMBL" id="KQ768821">
    <property type="protein sequence ID" value="OAD53042.1"/>
    <property type="molecule type" value="Genomic_DNA"/>
</dbReference>
<dbReference type="Pfam" id="PF09230">
    <property type="entry name" value="DFF40"/>
    <property type="match status" value="1"/>
</dbReference>
<dbReference type="GO" id="GO:0006309">
    <property type="term" value="P:apoptotic DNA fragmentation"/>
    <property type="evidence" value="ECO:0007669"/>
    <property type="project" value="InterPro"/>
</dbReference>
<dbReference type="SUPFAM" id="SSF54277">
    <property type="entry name" value="CAD &amp; PB1 domains"/>
    <property type="match status" value="1"/>
</dbReference>
<evidence type="ECO:0000256" key="1">
    <source>
        <dbReference type="ARBA" id="ARBA00022703"/>
    </source>
</evidence>
<dbReference type="PROSITE" id="PS51135">
    <property type="entry name" value="CIDE_N"/>
    <property type="match status" value="1"/>
</dbReference>
<proteinExistence type="predicted"/>
<dbReference type="InterPro" id="IPR039729">
    <property type="entry name" value="DFF40"/>
</dbReference>
<accession>A0A310SHW6</accession>
<dbReference type="InterPro" id="IPR015311">
    <property type="entry name" value="DFF40_C"/>
</dbReference>
<dbReference type="AlphaFoldDB" id="A0A310SHW6"/>
<dbReference type="SUPFAM" id="SSF54060">
    <property type="entry name" value="His-Me finger endonucleases"/>
    <property type="match status" value="1"/>
</dbReference>
<protein>
    <recommendedName>
        <fullName evidence="3">CIDE-N domain-containing protein</fullName>
    </recommendedName>
</protein>
<dbReference type="PANTHER" id="PTHR13067:SF2">
    <property type="entry name" value="CASPASE-ACTIVATED DNASE"/>
    <property type="match status" value="1"/>
</dbReference>
<dbReference type="InterPro" id="IPR003508">
    <property type="entry name" value="CIDE-N_dom"/>
</dbReference>
<organism evidence="4 5">
    <name type="scientific">Eufriesea mexicana</name>
    <dbReference type="NCBI Taxonomy" id="516756"/>
    <lineage>
        <taxon>Eukaryota</taxon>
        <taxon>Metazoa</taxon>
        <taxon>Ecdysozoa</taxon>
        <taxon>Arthropoda</taxon>
        <taxon>Hexapoda</taxon>
        <taxon>Insecta</taxon>
        <taxon>Pterygota</taxon>
        <taxon>Neoptera</taxon>
        <taxon>Endopterygota</taxon>
        <taxon>Hymenoptera</taxon>
        <taxon>Apocrita</taxon>
        <taxon>Aculeata</taxon>
        <taxon>Apoidea</taxon>
        <taxon>Anthophila</taxon>
        <taxon>Apidae</taxon>
        <taxon>Eufriesea</taxon>
    </lineage>
</organism>
<dbReference type="Gene3D" id="3.10.20.10">
    <property type="match status" value="1"/>
</dbReference>
<evidence type="ECO:0000259" key="3">
    <source>
        <dbReference type="PROSITE" id="PS51135"/>
    </source>
</evidence>
<dbReference type="OrthoDB" id="9943677at2759"/>
<dbReference type="InterPro" id="IPR044925">
    <property type="entry name" value="His-Me_finger_sf"/>
</dbReference>
<dbReference type="Proteomes" id="UP000250275">
    <property type="component" value="Unassembled WGS sequence"/>
</dbReference>
<dbReference type="Pfam" id="PF02017">
    <property type="entry name" value="CIDE-N"/>
    <property type="match status" value="1"/>
</dbReference>
<dbReference type="PANTHER" id="PTHR13067">
    <property type="entry name" value="CASPASE-ACTIVATED DNASE"/>
    <property type="match status" value="1"/>
</dbReference>